<name>A0A1Z4GQM7_9CYAN</name>
<feature type="domain" description="Response regulatory" evidence="3">
    <location>
        <begin position="3"/>
        <end position="119"/>
    </location>
</feature>
<keyword evidence="5" id="KW-1185">Reference proteome</keyword>
<dbReference type="InterPro" id="IPR036457">
    <property type="entry name" value="PPM-type-like_dom_sf"/>
</dbReference>
<dbReference type="OrthoDB" id="9763484at2"/>
<evidence type="ECO:0000259" key="3">
    <source>
        <dbReference type="PROSITE" id="PS50110"/>
    </source>
</evidence>
<keyword evidence="1" id="KW-0378">Hydrolase</keyword>
<dbReference type="CDD" id="cd17574">
    <property type="entry name" value="REC_OmpR"/>
    <property type="match status" value="1"/>
</dbReference>
<dbReference type="Gene3D" id="3.60.40.10">
    <property type="entry name" value="PPM-type phosphatase domain"/>
    <property type="match status" value="1"/>
</dbReference>
<dbReference type="Proteomes" id="UP000218287">
    <property type="component" value="Chromosome"/>
</dbReference>
<dbReference type="InterPro" id="IPR052016">
    <property type="entry name" value="Bact_Sigma-Reg"/>
</dbReference>
<dbReference type="SMART" id="SM00448">
    <property type="entry name" value="REC"/>
    <property type="match status" value="1"/>
</dbReference>
<evidence type="ECO:0000313" key="4">
    <source>
        <dbReference type="EMBL" id="BAY19658.1"/>
    </source>
</evidence>
<dbReference type="AlphaFoldDB" id="A0A1Z4GQM7"/>
<proteinExistence type="predicted"/>
<evidence type="ECO:0000256" key="2">
    <source>
        <dbReference type="PROSITE-ProRule" id="PRU00169"/>
    </source>
</evidence>
<dbReference type="InterPro" id="IPR011006">
    <property type="entry name" value="CheY-like_superfamily"/>
</dbReference>
<dbReference type="EMBL" id="AP018174">
    <property type="protein sequence ID" value="BAY19658.1"/>
    <property type="molecule type" value="Genomic_DNA"/>
</dbReference>
<dbReference type="Pfam" id="PF00072">
    <property type="entry name" value="Response_reg"/>
    <property type="match status" value="1"/>
</dbReference>
<dbReference type="PANTHER" id="PTHR43156">
    <property type="entry name" value="STAGE II SPORULATION PROTEIN E-RELATED"/>
    <property type="match status" value="1"/>
</dbReference>
<dbReference type="Pfam" id="PF07228">
    <property type="entry name" value="SpoIIE"/>
    <property type="match status" value="1"/>
</dbReference>
<dbReference type="SMART" id="SM00331">
    <property type="entry name" value="PP2C_SIG"/>
    <property type="match status" value="1"/>
</dbReference>
<reference evidence="4 5" key="1">
    <citation type="submission" date="2017-06" db="EMBL/GenBank/DDBJ databases">
        <title>Genome sequencing of cyanobaciteial culture collection at National Institute for Environmental Studies (NIES).</title>
        <authorList>
            <person name="Hirose Y."/>
            <person name="Shimura Y."/>
            <person name="Fujisawa T."/>
            <person name="Nakamura Y."/>
            <person name="Kawachi M."/>
        </authorList>
    </citation>
    <scope>NUCLEOTIDE SEQUENCE [LARGE SCALE GENOMIC DNA]</scope>
    <source>
        <strain evidence="4 5">NIES-21</strain>
    </source>
</reference>
<keyword evidence="2" id="KW-0597">Phosphoprotein</keyword>
<dbReference type="GO" id="GO:0000160">
    <property type="term" value="P:phosphorelay signal transduction system"/>
    <property type="evidence" value="ECO:0007669"/>
    <property type="project" value="InterPro"/>
</dbReference>
<protein>
    <submittedName>
        <fullName evidence="4">Response regulator receiver modulated serine phosphatase</fullName>
    </submittedName>
</protein>
<dbReference type="Gene3D" id="3.40.50.2300">
    <property type="match status" value="1"/>
</dbReference>
<dbReference type="GO" id="GO:0016791">
    <property type="term" value="F:phosphatase activity"/>
    <property type="evidence" value="ECO:0007669"/>
    <property type="project" value="TreeGrafter"/>
</dbReference>
<dbReference type="PANTHER" id="PTHR43156:SF14">
    <property type="entry name" value="PHOSPHOSERINE PHOSPHATASE RSBP"/>
    <property type="match status" value="1"/>
</dbReference>
<organism evidence="4 5">
    <name type="scientific">Anabaenopsis circularis NIES-21</name>
    <dbReference type="NCBI Taxonomy" id="1085406"/>
    <lineage>
        <taxon>Bacteria</taxon>
        <taxon>Bacillati</taxon>
        <taxon>Cyanobacteriota</taxon>
        <taxon>Cyanophyceae</taxon>
        <taxon>Nostocales</taxon>
        <taxon>Nodulariaceae</taxon>
        <taxon>Anabaenopsis</taxon>
    </lineage>
</organism>
<dbReference type="InterPro" id="IPR001789">
    <property type="entry name" value="Sig_transdc_resp-reg_receiver"/>
</dbReference>
<feature type="modified residue" description="4-aspartylphosphate" evidence="2">
    <location>
        <position position="52"/>
    </location>
</feature>
<dbReference type="InterPro" id="IPR001932">
    <property type="entry name" value="PPM-type_phosphatase-like_dom"/>
</dbReference>
<evidence type="ECO:0000313" key="5">
    <source>
        <dbReference type="Proteomes" id="UP000218287"/>
    </source>
</evidence>
<dbReference type="PROSITE" id="PS50110">
    <property type="entry name" value="RESPONSE_REGULATORY"/>
    <property type="match status" value="1"/>
</dbReference>
<evidence type="ECO:0000256" key="1">
    <source>
        <dbReference type="ARBA" id="ARBA00022801"/>
    </source>
</evidence>
<gene>
    <name evidence="4" type="ORF">NIES21_55230</name>
</gene>
<sequence length="378" mass="42564">MFQILVIDDDSTIQIFLKRLLEKQGYEVITACDGEEGIAKAIATHPALIICDWIMPVLNGLEVCNYIKTDPNLSTSFFILLTSLDSVSDRVKGLDAGADDFITKPIEQNELKARVRAGLRLHQLSRDLQIQKQLLETELAQAAEYVRSLLPLPITEPLHINSCFIPSRQLGGDCFDYYWLDDDYLAVYLLDTAGHGLKATLPSISVLNLLRSRALKSLNYYQPSDVLRGLNETFQMNYQNDKYFTIWYGVYHRITQQLVYASAGHPPAVLVSGKSPKNTEVQLLRTPGMPVGMFPEAKYVDACCQIEKFSNLYIFSDGAYEITKADGTLWSLDGLIQILVSLQNTLDCPLEQVLNYLIALNSKETFDDDLSILQIQFD</sequence>
<dbReference type="SUPFAM" id="SSF52172">
    <property type="entry name" value="CheY-like"/>
    <property type="match status" value="1"/>
</dbReference>
<accession>A0A1Z4GQM7</accession>